<gene>
    <name evidence="3" type="ORF">TrLO_g15677</name>
</gene>
<dbReference type="AlphaFoldDB" id="A0A9W7L067"/>
<dbReference type="Proteomes" id="UP001165122">
    <property type="component" value="Unassembled WGS sequence"/>
</dbReference>
<keyword evidence="4" id="KW-1185">Reference proteome</keyword>
<accession>A0A9W7L067</accession>
<feature type="signal peptide" evidence="2">
    <location>
        <begin position="1"/>
        <end position="18"/>
    </location>
</feature>
<feature type="compositionally biased region" description="Basic and acidic residues" evidence="1">
    <location>
        <begin position="520"/>
        <end position="536"/>
    </location>
</feature>
<name>A0A9W7L067_9STRA</name>
<proteinExistence type="predicted"/>
<evidence type="ECO:0000313" key="4">
    <source>
        <dbReference type="Proteomes" id="UP001165122"/>
    </source>
</evidence>
<dbReference type="OrthoDB" id="19657at2759"/>
<feature type="chain" id="PRO_5040809920" evidence="2">
    <location>
        <begin position="19"/>
        <end position="544"/>
    </location>
</feature>
<evidence type="ECO:0000313" key="3">
    <source>
        <dbReference type="EMBL" id="GMI18407.1"/>
    </source>
</evidence>
<comment type="caution">
    <text evidence="3">The sequence shown here is derived from an EMBL/GenBank/DDBJ whole genome shotgun (WGS) entry which is preliminary data.</text>
</comment>
<dbReference type="EMBL" id="BRXW01000332">
    <property type="protein sequence ID" value="GMI18407.1"/>
    <property type="molecule type" value="Genomic_DNA"/>
</dbReference>
<protein>
    <submittedName>
        <fullName evidence="3">Uncharacterized protein</fullName>
    </submittedName>
</protein>
<reference evidence="4" key="1">
    <citation type="journal article" date="2023" name="Commun. Biol.">
        <title>Genome analysis of Parmales, the sister group of diatoms, reveals the evolutionary specialization of diatoms from phago-mixotrophs to photoautotrophs.</title>
        <authorList>
            <person name="Ban H."/>
            <person name="Sato S."/>
            <person name="Yoshikawa S."/>
            <person name="Yamada K."/>
            <person name="Nakamura Y."/>
            <person name="Ichinomiya M."/>
            <person name="Sato N."/>
            <person name="Blanc-Mathieu R."/>
            <person name="Endo H."/>
            <person name="Kuwata A."/>
            <person name="Ogata H."/>
        </authorList>
    </citation>
    <scope>NUCLEOTIDE SEQUENCE [LARGE SCALE GENOMIC DNA]</scope>
    <source>
        <strain evidence="4">NIES 3700</strain>
    </source>
</reference>
<feature type="region of interest" description="Disordered" evidence="1">
    <location>
        <begin position="152"/>
        <end position="182"/>
    </location>
</feature>
<organism evidence="3 4">
    <name type="scientific">Triparma laevis f. longispina</name>
    <dbReference type="NCBI Taxonomy" id="1714387"/>
    <lineage>
        <taxon>Eukaryota</taxon>
        <taxon>Sar</taxon>
        <taxon>Stramenopiles</taxon>
        <taxon>Ochrophyta</taxon>
        <taxon>Bolidophyceae</taxon>
        <taxon>Parmales</taxon>
        <taxon>Triparmaceae</taxon>
        <taxon>Triparma</taxon>
    </lineage>
</organism>
<evidence type="ECO:0000256" key="1">
    <source>
        <dbReference type="SAM" id="MobiDB-lite"/>
    </source>
</evidence>
<evidence type="ECO:0000256" key="2">
    <source>
        <dbReference type="SAM" id="SignalP"/>
    </source>
</evidence>
<feature type="compositionally biased region" description="Low complexity" evidence="1">
    <location>
        <begin position="155"/>
        <end position="173"/>
    </location>
</feature>
<feature type="region of interest" description="Disordered" evidence="1">
    <location>
        <begin position="505"/>
        <end position="544"/>
    </location>
</feature>
<keyword evidence="2" id="KW-0732">Signal</keyword>
<sequence length="544" mass="59827">MNSFLFFLILLFICSSAAAPPSSPPALDNVAFFQRRRTRIGSLPFIIITPTAEHWGAVGESLSSIGFSVLVCQVESAEDGHRIVEGEEAVALVKSILNTMCWKKAILVGCDVCSLTALDAANALSSNSDDDTPSIAGLILAGDLLPLAIRERTSDSSNSNSNSTTQSTSTSTSTKRRFNPKTLPGRTALLMCALKDVDCPYSIIVDEVTTPQTLTRRFPLNFLHKSSTCLQKEQDEAEWGVASQAVLVGGGFAPHRRLPEQFSWVLSRFFEERLIPEKGSTPTRLGRLRRRVRKIRGNSLEEVEQPFTDSEYESDEDKTETCDPYEEYDPLLSAYDETTPTHNLNPIAALAPILKPSSSSSPTKKRRRRPTLFEPATYLVFGRVLANTILYTTAFGVVIIQGKNIAGGAVELRNQVRDLPQNLRDVPKRIPSAIGRTLNRIGKETYKIIATPEVGEGGAVGGGGLGVGIGSAVHNFNKMLKHFRGRVEAKKNDVIDKIEKEKQDLQEFVHPPWRKKMRKEKNPHDGGEEENNKLEEIGGPIISA</sequence>